<evidence type="ECO:0008006" key="3">
    <source>
        <dbReference type="Google" id="ProtNLM"/>
    </source>
</evidence>
<evidence type="ECO:0000313" key="2">
    <source>
        <dbReference type="Proteomes" id="UP000191931"/>
    </source>
</evidence>
<protein>
    <recommendedName>
        <fullName evidence="3">DUF2281 domain-containing protein</fullName>
    </recommendedName>
</protein>
<dbReference type="OrthoDB" id="5521476at2"/>
<keyword evidence="2" id="KW-1185">Reference proteome</keyword>
<dbReference type="AlphaFoldDB" id="A0A1W1HL58"/>
<proteinExistence type="predicted"/>
<sequence length="74" mass="8476">MQAIEFETTIDKSGQIHLPDEFQHAYGKFVRLVVLLPDESTSITKKRKPGSAKGILRVLSEDDEHLNDFKDYMP</sequence>
<reference evidence="1 2" key="1">
    <citation type="submission" date="2017-03" db="EMBL/GenBank/DDBJ databases">
        <authorList>
            <person name="Afonso C.L."/>
            <person name="Miller P.J."/>
            <person name="Scott M.A."/>
            <person name="Spackman E."/>
            <person name="Goraichik I."/>
            <person name="Dimitrov K.M."/>
            <person name="Suarez D.L."/>
            <person name="Swayne D.E."/>
        </authorList>
    </citation>
    <scope>NUCLEOTIDE SEQUENCE [LARGE SCALE GENOMIC DNA]</scope>
    <source>
        <strain evidence="1">PRJEB14757</strain>
    </source>
</reference>
<gene>
    <name evidence="1" type="ORF">MTBBW1_90004</name>
</gene>
<dbReference type="STRING" id="1246637.MTBBW1_90004"/>
<name>A0A1W1HL58_9BACT</name>
<dbReference type="EMBL" id="FWEV01000336">
    <property type="protein sequence ID" value="SLM33102.1"/>
    <property type="molecule type" value="Genomic_DNA"/>
</dbReference>
<accession>A0A1W1HL58</accession>
<evidence type="ECO:0000313" key="1">
    <source>
        <dbReference type="EMBL" id="SLM33102.1"/>
    </source>
</evidence>
<dbReference type="RefSeq" id="WP_080798637.1">
    <property type="nucleotide sequence ID" value="NZ_LT828540.1"/>
</dbReference>
<dbReference type="Proteomes" id="UP000191931">
    <property type="component" value="Unassembled WGS sequence"/>
</dbReference>
<organism evidence="1 2">
    <name type="scientific">Desulfamplus magnetovallimortis</name>
    <dbReference type="NCBI Taxonomy" id="1246637"/>
    <lineage>
        <taxon>Bacteria</taxon>
        <taxon>Pseudomonadati</taxon>
        <taxon>Thermodesulfobacteriota</taxon>
        <taxon>Desulfobacteria</taxon>
        <taxon>Desulfobacterales</taxon>
        <taxon>Desulfobacteraceae</taxon>
        <taxon>Desulfamplus</taxon>
    </lineage>
</organism>